<dbReference type="PANTHER" id="PTHR30012">
    <property type="entry name" value="GENERAL SECRETION PATHWAY PROTEIN"/>
    <property type="match status" value="1"/>
</dbReference>
<accession>A0A381WH25</accession>
<dbReference type="InterPro" id="IPR018076">
    <property type="entry name" value="T2SS_GspF_dom"/>
</dbReference>
<evidence type="ECO:0000256" key="4">
    <source>
        <dbReference type="ARBA" id="ARBA00022692"/>
    </source>
</evidence>
<keyword evidence="5 7" id="KW-1133">Transmembrane helix</keyword>
<feature type="transmembrane region" description="Helical" evidence="7">
    <location>
        <begin position="146"/>
        <end position="170"/>
    </location>
</feature>
<evidence type="ECO:0000256" key="1">
    <source>
        <dbReference type="ARBA" id="ARBA00004651"/>
    </source>
</evidence>
<dbReference type="EMBL" id="UINC01011639">
    <property type="protein sequence ID" value="SVA51243.1"/>
    <property type="molecule type" value="Genomic_DNA"/>
</dbReference>
<name>A0A381WH25_9ZZZZ</name>
<feature type="transmembrane region" description="Helical" evidence="7">
    <location>
        <begin position="115"/>
        <end position="134"/>
    </location>
</feature>
<feature type="transmembrane region" description="Helical" evidence="7">
    <location>
        <begin position="301"/>
        <end position="326"/>
    </location>
</feature>
<proteinExistence type="inferred from homology"/>
<dbReference type="Gene3D" id="1.20.81.30">
    <property type="entry name" value="Type II secretion system (T2SS), domain F"/>
    <property type="match status" value="2"/>
</dbReference>
<evidence type="ECO:0000256" key="5">
    <source>
        <dbReference type="ARBA" id="ARBA00022989"/>
    </source>
</evidence>
<dbReference type="PANTHER" id="PTHR30012:SF0">
    <property type="entry name" value="TYPE II SECRETION SYSTEM PROTEIN F-RELATED"/>
    <property type="match status" value="1"/>
</dbReference>
<evidence type="ECO:0000313" key="9">
    <source>
        <dbReference type="EMBL" id="SVA51243.1"/>
    </source>
</evidence>
<comment type="subcellular location">
    <subcellularLocation>
        <location evidence="1">Cell membrane</location>
        <topology evidence="1">Multi-pass membrane protein</topology>
    </subcellularLocation>
</comment>
<evidence type="ECO:0000256" key="3">
    <source>
        <dbReference type="ARBA" id="ARBA00022475"/>
    </source>
</evidence>
<dbReference type="Pfam" id="PF00482">
    <property type="entry name" value="T2SSF"/>
    <property type="match status" value="2"/>
</dbReference>
<organism evidence="9">
    <name type="scientific">marine metagenome</name>
    <dbReference type="NCBI Taxonomy" id="408172"/>
    <lineage>
        <taxon>unclassified sequences</taxon>
        <taxon>metagenomes</taxon>
        <taxon>ecological metagenomes</taxon>
    </lineage>
</organism>
<feature type="domain" description="Type II secretion system protein GspF" evidence="8">
    <location>
        <begin position="209"/>
        <end position="322"/>
    </location>
</feature>
<keyword evidence="3" id="KW-1003">Cell membrane</keyword>
<evidence type="ECO:0000256" key="7">
    <source>
        <dbReference type="SAM" id="Phobius"/>
    </source>
</evidence>
<reference evidence="9" key="1">
    <citation type="submission" date="2018-05" db="EMBL/GenBank/DDBJ databases">
        <authorList>
            <person name="Lanie J.A."/>
            <person name="Ng W.-L."/>
            <person name="Kazmierczak K.M."/>
            <person name="Andrzejewski T.M."/>
            <person name="Davidsen T.M."/>
            <person name="Wayne K.J."/>
            <person name="Tettelin H."/>
            <person name="Glass J.I."/>
            <person name="Rusch D."/>
            <person name="Podicherti R."/>
            <person name="Tsui H.-C.T."/>
            <person name="Winkler M.E."/>
        </authorList>
    </citation>
    <scope>NUCLEOTIDE SEQUENCE</scope>
</reference>
<evidence type="ECO:0000256" key="6">
    <source>
        <dbReference type="ARBA" id="ARBA00023136"/>
    </source>
</evidence>
<dbReference type="InterPro" id="IPR042094">
    <property type="entry name" value="T2SS_GspF_sf"/>
</dbReference>
<dbReference type="InterPro" id="IPR003004">
    <property type="entry name" value="GspF/PilC"/>
</dbReference>
<gene>
    <name evidence="9" type="ORF">METZ01_LOCUS104097</name>
</gene>
<protein>
    <recommendedName>
        <fullName evidence="8">Type II secretion system protein GspF domain-containing protein</fullName>
    </recommendedName>
</protein>
<dbReference type="GO" id="GO:0005886">
    <property type="term" value="C:plasma membrane"/>
    <property type="evidence" value="ECO:0007669"/>
    <property type="project" value="UniProtKB-SubCell"/>
</dbReference>
<sequence length="335" mass="37332">MASLIETPNSFRRRSEFYHQLSVLLQAGVGLTQSLEQIAPPSQRDGLHIRESIDRLKAGERFSETLIGRENWLPPFDRMMIEAGEAGGRLDDTLRILSDHYHQRSALIRDVLMKLAYPLFIIHFIILMPGIILYGSSLLGNGSASLLGAFSPSLLTLGALYTAVFFVLYLGQANRGFAIRHGIERIWHRTPMFGRAVKELKLSRLSFALYALLNAGVNVREAWESAASASGSPWLATSVRAWLPELDSGSLPSEALQRREDFPRTFRDLYATGEVSGQLDESLQRLAKLYHDEGTRRLKSAAGIATGLVYGLVAITVAIIVIRAWLNYINMFNTL</sequence>
<feature type="domain" description="Type II secretion system protein GspF" evidence="8">
    <location>
        <begin position="17"/>
        <end position="133"/>
    </location>
</feature>
<evidence type="ECO:0000259" key="8">
    <source>
        <dbReference type="Pfam" id="PF00482"/>
    </source>
</evidence>
<dbReference type="AlphaFoldDB" id="A0A381WH25"/>
<comment type="similarity">
    <text evidence="2">Belongs to the GSP F family.</text>
</comment>
<keyword evidence="4 7" id="KW-0812">Transmembrane</keyword>
<keyword evidence="6 7" id="KW-0472">Membrane</keyword>
<evidence type="ECO:0000256" key="2">
    <source>
        <dbReference type="ARBA" id="ARBA00005745"/>
    </source>
</evidence>